<comment type="caution">
    <text evidence="1">The sequence shown here is derived from an EMBL/GenBank/DDBJ whole genome shotgun (WGS) entry which is preliminary data.</text>
</comment>
<dbReference type="STRING" id="90262.A0A1X2J0D5"/>
<dbReference type="EMBL" id="MCGE01000001">
    <property type="protein sequence ID" value="ORZ25245.1"/>
    <property type="molecule type" value="Genomic_DNA"/>
</dbReference>
<sequence length="577" mass="67165">MSRQILIGPAEEKIKEFLSQSDPIEAIRSIQQDYGLDLDGIDASYPLLDLCGYSRLEIHLAVLEQLNKAVIDKINSPSFQLEDFYDIFERTFPYINIPQMQPIPMALLNKFERHIEDDILDKLKSDIAVFENCPLNIKKRIWKKDEAFFQQQMLSMLNDYHHDEGLQSLAMNLKPDSYQEVIEERRSHPIMLRVMEIIGGDPTLYVMFMEMIRLVFEATPYPSLCSLRVDILMNFHDQDVSEIYELDECHRLIWSLDTCVRNQNMDVAIISKIKECFDDVKNGTRLYGDFAMVLMDPLISNFLSSCIVRWLRNSVDEDAPENLEELINYNSKLLNLAQHAPTAVANNTKIAKLDKDLKGRFWNSLCQVIVSENSNPNTVLEPTVIRTIQELLGRNEVARKVFVQYLLDRVFENDVATLHRCLPLILSTMPSLEDTQDGLNILHIYTYKAFLRTLINTLVKKHLLDCVSDRRWRQSVMESFLLKTVEWDVSVHEQMVWLLAEFFYDAKYFMALATEHVAFIEEWANICALHGKRNEKSNKNLHNAYSMLLYRSSQILEGRLQIRPQAAIDFCRSIENE</sequence>
<dbReference type="PANTHER" id="PTHR13503">
    <property type="entry name" value="NEGATIVE ELONGATION FACTOR COMPLEX MEMBER B"/>
    <property type="match status" value="1"/>
</dbReference>
<protein>
    <submittedName>
        <fullName evidence="1">Cofactor of BRCA1-domain-containing protein</fullName>
    </submittedName>
</protein>
<accession>A0A1X2J0D5</accession>
<reference evidence="1 2" key="1">
    <citation type="submission" date="2016-07" db="EMBL/GenBank/DDBJ databases">
        <title>Pervasive Adenine N6-methylation of Active Genes in Fungi.</title>
        <authorList>
            <consortium name="DOE Joint Genome Institute"/>
            <person name="Mondo S.J."/>
            <person name="Dannebaum R.O."/>
            <person name="Kuo R.C."/>
            <person name="Labutti K."/>
            <person name="Haridas S."/>
            <person name="Kuo A."/>
            <person name="Salamov A."/>
            <person name="Ahrendt S.R."/>
            <person name="Lipzen A."/>
            <person name="Sullivan W."/>
            <person name="Andreopoulos W.B."/>
            <person name="Clum A."/>
            <person name="Lindquist E."/>
            <person name="Daum C."/>
            <person name="Ramamoorthy G.K."/>
            <person name="Gryganskyi A."/>
            <person name="Culley D."/>
            <person name="Magnuson J.K."/>
            <person name="James T.Y."/>
            <person name="O'Malley M.A."/>
            <person name="Stajich J.E."/>
            <person name="Spatafora J.W."/>
            <person name="Visel A."/>
            <person name="Grigoriev I.V."/>
        </authorList>
    </citation>
    <scope>NUCLEOTIDE SEQUENCE [LARGE SCALE GENOMIC DNA]</scope>
    <source>
        <strain evidence="1 2">NRRL 1336</strain>
    </source>
</reference>
<dbReference type="OrthoDB" id="5548359at2759"/>
<dbReference type="GO" id="GO:0032021">
    <property type="term" value="C:NELF complex"/>
    <property type="evidence" value="ECO:0007669"/>
    <property type="project" value="TreeGrafter"/>
</dbReference>
<dbReference type="InterPro" id="IPR010405">
    <property type="entry name" value="COBRA1"/>
</dbReference>
<name>A0A1X2J0D5_9FUNG</name>
<proteinExistence type="predicted"/>
<dbReference type="GO" id="GO:0034244">
    <property type="term" value="P:negative regulation of transcription elongation by RNA polymerase II"/>
    <property type="evidence" value="ECO:0007669"/>
    <property type="project" value="TreeGrafter"/>
</dbReference>
<dbReference type="PANTHER" id="PTHR13503:SF3">
    <property type="entry name" value="NEGATIVE ELONGATION FACTOR B"/>
    <property type="match status" value="1"/>
</dbReference>
<gene>
    <name evidence="1" type="ORF">BCR42DRAFT_4286</name>
</gene>
<organism evidence="1 2">
    <name type="scientific">Absidia repens</name>
    <dbReference type="NCBI Taxonomy" id="90262"/>
    <lineage>
        <taxon>Eukaryota</taxon>
        <taxon>Fungi</taxon>
        <taxon>Fungi incertae sedis</taxon>
        <taxon>Mucoromycota</taxon>
        <taxon>Mucoromycotina</taxon>
        <taxon>Mucoromycetes</taxon>
        <taxon>Mucorales</taxon>
        <taxon>Cunninghamellaceae</taxon>
        <taxon>Absidia</taxon>
    </lineage>
</organism>
<evidence type="ECO:0000313" key="1">
    <source>
        <dbReference type="EMBL" id="ORZ25245.1"/>
    </source>
</evidence>
<keyword evidence="2" id="KW-1185">Reference proteome</keyword>
<dbReference type="Proteomes" id="UP000193560">
    <property type="component" value="Unassembled WGS sequence"/>
</dbReference>
<evidence type="ECO:0000313" key="2">
    <source>
        <dbReference type="Proteomes" id="UP000193560"/>
    </source>
</evidence>
<dbReference type="Pfam" id="PF06209">
    <property type="entry name" value="COBRA1"/>
    <property type="match status" value="1"/>
</dbReference>
<dbReference type="AlphaFoldDB" id="A0A1X2J0D5"/>